<evidence type="ECO:0000256" key="2">
    <source>
        <dbReference type="SAM" id="Phobius"/>
    </source>
</evidence>
<dbReference type="STRING" id="114155.A0A4Q9PHZ6"/>
<feature type="transmembrane region" description="Helical" evidence="2">
    <location>
        <begin position="120"/>
        <end position="140"/>
    </location>
</feature>
<dbReference type="Proteomes" id="UP000292082">
    <property type="component" value="Unassembled WGS sequence"/>
</dbReference>
<proteinExistence type="predicted"/>
<evidence type="ECO:0000313" key="3">
    <source>
        <dbReference type="EMBL" id="TBU53667.1"/>
    </source>
</evidence>
<evidence type="ECO:0000256" key="1">
    <source>
        <dbReference type="SAM" id="MobiDB-lite"/>
    </source>
</evidence>
<gene>
    <name evidence="3" type="ORF">BD310DRAFT_887437</name>
</gene>
<dbReference type="AlphaFoldDB" id="A0A4Q9PHZ6"/>
<reference evidence="3 4" key="1">
    <citation type="submission" date="2019-01" db="EMBL/GenBank/DDBJ databases">
        <title>Draft genome sequences of three monokaryotic isolates of the white-rot basidiomycete fungus Dichomitus squalens.</title>
        <authorList>
            <consortium name="DOE Joint Genome Institute"/>
            <person name="Lopez S.C."/>
            <person name="Andreopoulos B."/>
            <person name="Pangilinan J."/>
            <person name="Lipzen A."/>
            <person name="Riley R."/>
            <person name="Ahrendt S."/>
            <person name="Ng V."/>
            <person name="Barry K."/>
            <person name="Daum C."/>
            <person name="Grigoriev I.V."/>
            <person name="Hilden K.S."/>
            <person name="Makela M.R."/>
            <person name="de Vries R.P."/>
        </authorList>
    </citation>
    <scope>NUCLEOTIDE SEQUENCE [LARGE SCALE GENOMIC DNA]</scope>
    <source>
        <strain evidence="3 4">CBS 464.89</strain>
    </source>
</reference>
<protein>
    <recommendedName>
        <fullName evidence="5">Brain protein I3</fullName>
    </recommendedName>
</protein>
<name>A0A4Q9PHZ6_9APHY</name>
<keyword evidence="2" id="KW-0472">Membrane</keyword>
<dbReference type="EMBL" id="ML145208">
    <property type="protein sequence ID" value="TBU53667.1"/>
    <property type="molecule type" value="Genomic_DNA"/>
</dbReference>
<evidence type="ECO:0000313" key="4">
    <source>
        <dbReference type="Proteomes" id="UP000292082"/>
    </source>
</evidence>
<keyword evidence="2" id="KW-1133">Transmembrane helix</keyword>
<sequence length="155" mass="16544">MIEEKPPPSYSHSSQSHSQAGFNQQRQTPQMPGDPSQQYLAPPPQGPAHQQSFQSGYNSTQSVGPMGSQPGYSPNQFGGPVGPQPGYPPASTMNASPGTQYQQQLFAMCAQGNHDATTKYGVVGIILAVVCFPCGLFALLCDREKRCVRCGVRVA</sequence>
<feature type="compositionally biased region" description="Polar residues" evidence="1">
    <location>
        <begin position="20"/>
        <end position="39"/>
    </location>
</feature>
<accession>A0A4Q9PHZ6</accession>
<evidence type="ECO:0008006" key="5">
    <source>
        <dbReference type="Google" id="ProtNLM"/>
    </source>
</evidence>
<keyword evidence="4" id="KW-1185">Reference proteome</keyword>
<feature type="compositionally biased region" description="Polar residues" evidence="1">
    <location>
        <begin position="48"/>
        <end position="63"/>
    </location>
</feature>
<feature type="compositionally biased region" description="Low complexity" evidence="1">
    <location>
        <begin position="10"/>
        <end position="19"/>
    </location>
</feature>
<feature type="region of interest" description="Disordered" evidence="1">
    <location>
        <begin position="1"/>
        <end position="96"/>
    </location>
</feature>
<organism evidence="3 4">
    <name type="scientific">Dichomitus squalens</name>
    <dbReference type="NCBI Taxonomy" id="114155"/>
    <lineage>
        <taxon>Eukaryota</taxon>
        <taxon>Fungi</taxon>
        <taxon>Dikarya</taxon>
        <taxon>Basidiomycota</taxon>
        <taxon>Agaricomycotina</taxon>
        <taxon>Agaricomycetes</taxon>
        <taxon>Polyporales</taxon>
        <taxon>Polyporaceae</taxon>
        <taxon>Dichomitus</taxon>
    </lineage>
</organism>
<keyword evidence="2" id="KW-0812">Transmembrane</keyword>